<feature type="region of interest" description="Disordered" evidence="1">
    <location>
        <begin position="82"/>
        <end position="113"/>
    </location>
</feature>
<protein>
    <submittedName>
        <fullName evidence="2">Uncharacterized protein</fullName>
    </submittedName>
</protein>
<organism evidence="2 3">
    <name type="scientific">Trichophyton equinum (strain ATCC MYA-4606 / CBS 127.97)</name>
    <name type="common">Horse ringworm fungus</name>
    <dbReference type="NCBI Taxonomy" id="559882"/>
    <lineage>
        <taxon>Eukaryota</taxon>
        <taxon>Fungi</taxon>
        <taxon>Dikarya</taxon>
        <taxon>Ascomycota</taxon>
        <taxon>Pezizomycotina</taxon>
        <taxon>Eurotiomycetes</taxon>
        <taxon>Eurotiomycetidae</taxon>
        <taxon>Onygenales</taxon>
        <taxon>Arthrodermataceae</taxon>
        <taxon>Trichophyton</taxon>
    </lineage>
</organism>
<evidence type="ECO:0000313" key="2">
    <source>
        <dbReference type="EMBL" id="EGE09066.1"/>
    </source>
</evidence>
<evidence type="ECO:0000313" key="3">
    <source>
        <dbReference type="Proteomes" id="UP000009169"/>
    </source>
</evidence>
<dbReference type="AlphaFoldDB" id="F2Q4J8"/>
<dbReference type="HOGENOM" id="CLU_2135297_0_0_1"/>
<sequence>MNRSACRVELSLERVVVDVVVVVIDVVIVVDVVEVVIDVVVEVDVEVKKRVLKQLFYFRRVERDLGTSQSASRIRITKQINQRASSDLDGQRGLEGADGERQRMEVGESLSSE</sequence>
<gene>
    <name evidence="2" type="ORF">TEQG_08838</name>
</gene>
<name>F2Q4J8_TRIEC</name>
<reference evidence="3" key="1">
    <citation type="journal article" date="2012" name="MBio">
        <title>Comparative genome analysis of Trichophyton rubrum and related dermatophytes reveals candidate genes involved in infection.</title>
        <authorList>
            <person name="Martinez D.A."/>
            <person name="Oliver B.G."/>
            <person name="Graeser Y."/>
            <person name="Goldberg J.M."/>
            <person name="Li W."/>
            <person name="Martinez-Rossi N.M."/>
            <person name="Monod M."/>
            <person name="Shelest E."/>
            <person name="Barton R.C."/>
            <person name="Birch E."/>
            <person name="Brakhage A.A."/>
            <person name="Chen Z."/>
            <person name="Gurr S.J."/>
            <person name="Heiman D."/>
            <person name="Heitman J."/>
            <person name="Kosti I."/>
            <person name="Rossi A."/>
            <person name="Saif S."/>
            <person name="Samalova M."/>
            <person name="Saunders C.W."/>
            <person name="Shea T."/>
            <person name="Summerbell R.C."/>
            <person name="Xu J."/>
            <person name="Young S."/>
            <person name="Zeng Q."/>
            <person name="Birren B.W."/>
            <person name="Cuomo C.A."/>
            <person name="White T.C."/>
        </authorList>
    </citation>
    <scope>NUCLEOTIDE SEQUENCE [LARGE SCALE GENOMIC DNA]</scope>
    <source>
        <strain evidence="3">ATCC MYA-4606 / CBS 127.97</strain>
    </source>
</reference>
<dbReference type="Proteomes" id="UP000009169">
    <property type="component" value="Unassembled WGS sequence"/>
</dbReference>
<proteinExistence type="predicted"/>
<dbReference type="VEuPathDB" id="FungiDB:TEQG_08838"/>
<accession>F2Q4J8</accession>
<evidence type="ECO:0000256" key="1">
    <source>
        <dbReference type="SAM" id="MobiDB-lite"/>
    </source>
</evidence>
<keyword evidence="3" id="KW-1185">Reference proteome</keyword>
<dbReference type="EMBL" id="DS995794">
    <property type="protein sequence ID" value="EGE09066.1"/>
    <property type="molecule type" value="Genomic_DNA"/>
</dbReference>